<dbReference type="EMBL" id="LCBQ01000040">
    <property type="protein sequence ID" value="KKS12575.1"/>
    <property type="molecule type" value="Genomic_DNA"/>
</dbReference>
<evidence type="ECO:0000313" key="3">
    <source>
        <dbReference type="Proteomes" id="UP000034380"/>
    </source>
</evidence>
<dbReference type="SUPFAM" id="SSF160246">
    <property type="entry name" value="EspE N-terminal domain-like"/>
    <property type="match status" value="1"/>
</dbReference>
<organism evidence="2 3">
    <name type="scientific">Candidatus Yanofskybacteria bacterium GW2011_GWA1_41_6</name>
    <dbReference type="NCBI Taxonomy" id="1619020"/>
    <lineage>
        <taxon>Bacteria</taxon>
        <taxon>Candidatus Yanofskyibacteriota</taxon>
    </lineage>
</organism>
<sequence>MPQQIPTTLFQELIRTKIITPEQGENIQDIAKKEGGDLGQILIGQEIISDEDLATLKSKLYRLPIMHLADIELSHEALKDVGENVVNFYKITPFGKENSVLRVGVLNPEDVEALEALKFVAADKGLTLEKYVITYKDFNAITRNYRTLSGEVGKAIESLNEEFDKKVTVAPGQGLEEITAEAPVTKIVAVVIRHAVESRARPWLRVSRFYQT</sequence>
<dbReference type="InterPro" id="IPR007831">
    <property type="entry name" value="T2SS_GspE_N"/>
</dbReference>
<proteinExistence type="predicted"/>
<reference evidence="2 3" key="1">
    <citation type="journal article" date="2015" name="Nature">
        <title>rRNA introns, odd ribosomes, and small enigmatic genomes across a large radiation of phyla.</title>
        <authorList>
            <person name="Brown C.T."/>
            <person name="Hug L.A."/>
            <person name="Thomas B.C."/>
            <person name="Sharon I."/>
            <person name="Castelle C.J."/>
            <person name="Singh A."/>
            <person name="Wilkins M.J."/>
            <person name="Williams K.H."/>
            <person name="Banfield J.F."/>
        </authorList>
    </citation>
    <scope>NUCLEOTIDE SEQUENCE [LARGE SCALE GENOMIC DNA]</scope>
</reference>
<evidence type="ECO:0000259" key="1">
    <source>
        <dbReference type="Pfam" id="PF05157"/>
    </source>
</evidence>
<dbReference type="Gene3D" id="3.30.300.160">
    <property type="entry name" value="Type II secretion system, protein E, N-terminal domain"/>
    <property type="match status" value="1"/>
</dbReference>
<dbReference type="Pfam" id="PF05157">
    <property type="entry name" value="MshEN"/>
    <property type="match status" value="1"/>
</dbReference>
<name>A0A0G0WI66_9BACT</name>
<comment type="caution">
    <text evidence="2">The sequence shown here is derived from an EMBL/GenBank/DDBJ whole genome shotgun (WGS) entry which is preliminary data.</text>
</comment>
<dbReference type="AlphaFoldDB" id="A0A0G0WI66"/>
<accession>A0A0G0WI66</accession>
<protein>
    <submittedName>
        <fullName evidence="2">Type IV pilus biogenesis ATPase PilB</fullName>
    </submittedName>
</protein>
<feature type="domain" description="Type II secretion system protein GspE N-terminal" evidence="1">
    <location>
        <begin position="61"/>
        <end position="145"/>
    </location>
</feature>
<gene>
    <name evidence="2" type="ORF">UU70_C0040G0005</name>
</gene>
<evidence type="ECO:0000313" key="2">
    <source>
        <dbReference type="EMBL" id="KKS12575.1"/>
    </source>
</evidence>
<dbReference type="InterPro" id="IPR037257">
    <property type="entry name" value="T2SS_E_N_sf"/>
</dbReference>
<dbReference type="Proteomes" id="UP000034380">
    <property type="component" value="Unassembled WGS sequence"/>
</dbReference>